<proteinExistence type="predicted"/>
<protein>
    <submittedName>
        <fullName evidence="1">Uncharacterized protein</fullName>
    </submittedName>
</protein>
<evidence type="ECO:0000313" key="2">
    <source>
        <dbReference type="Proteomes" id="UP000323732"/>
    </source>
</evidence>
<organism evidence="1 2">
    <name type="scientific">Bacillus infantis</name>
    <dbReference type="NCBI Taxonomy" id="324767"/>
    <lineage>
        <taxon>Bacteria</taxon>
        <taxon>Bacillati</taxon>
        <taxon>Bacillota</taxon>
        <taxon>Bacilli</taxon>
        <taxon>Bacillales</taxon>
        <taxon>Bacillaceae</taxon>
        <taxon>Bacillus</taxon>
    </lineage>
</organism>
<accession>A0A5D4RYL8</accession>
<dbReference type="RefSeq" id="WP_148951133.1">
    <property type="nucleotide sequence ID" value="NZ_VTES01000015.1"/>
</dbReference>
<name>A0A5D4RYL8_9BACI</name>
<dbReference type="EMBL" id="VTES01000015">
    <property type="protein sequence ID" value="TYS55769.1"/>
    <property type="molecule type" value="Genomic_DNA"/>
</dbReference>
<evidence type="ECO:0000313" key="1">
    <source>
        <dbReference type="EMBL" id="TYS55769.1"/>
    </source>
</evidence>
<dbReference type="AlphaFoldDB" id="A0A5D4RYL8"/>
<sequence length="100" mass="11957">MIHRKVGLKQLSETAARLINARPADIHPVEREISEYAERWKMRWELINKEFSAEEFDEEIKLRARVTEASLETSLILQDELEWRKWHELRSCNENILAPN</sequence>
<reference evidence="1 2" key="1">
    <citation type="submission" date="2019-08" db="EMBL/GenBank/DDBJ databases">
        <title>Bacillus genomes from the desert of Cuatro Cienegas, Coahuila.</title>
        <authorList>
            <person name="Olmedo-Alvarez G."/>
        </authorList>
    </citation>
    <scope>NUCLEOTIDE SEQUENCE [LARGE SCALE GENOMIC DNA]</scope>
    <source>
        <strain evidence="1 2">CH37_1T</strain>
    </source>
</reference>
<comment type="caution">
    <text evidence="1">The sequence shown here is derived from an EMBL/GenBank/DDBJ whole genome shotgun (WGS) entry which is preliminary data.</text>
</comment>
<gene>
    <name evidence="1" type="ORF">FZD47_25410</name>
</gene>
<dbReference type="Proteomes" id="UP000323732">
    <property type="component" value="Unassembled WGS sequence"/>
</dbReference>